<dbReference type="KEGG" id="rul:UC8_37750"/>
<dbReference type="SUPFAM" id="SSF51695">
    <property type="entry name" value="PLC-like phosphodiesterases"/>
    <property type="match status" value="1"/>
</dbReference>
<evidence type="ECO:0000313" key="2">
    <source>
        <dbReference type="EMBL" id="QEG41749.1"/>
    </source>
</evidence>
<dbReference type="GO" id="GO:0006629">
    <property type="term" value="P:lipid metabolic process"/>
    <property type="evidence" value="ECO:0007669"/>
    <property type="project" value="InterPro"/>
</dbReference>
<dbReference type="EC" id="3.1.4.46" evidence="2"/>
<dbReference type="Pfam" id="PF03009">
    <property type="entry name" value="GDPD"/>
    <property type="match status" value="1"/>
</dbReference>
<gene>
    <name evidence="2" type="primary">glpQ1</name>
    <name evidence="2" type="ORF">UC8_37750</name>
</gene>
<dbReference type="RefSeq" id="WP_084426943.1">
    <property type="nucleotide sequence ID" value="NZ_CP042914.1"/>
</dbReference>
<sequence>MRYLIATFALLLPMFVTESVMGQKIVAHRGASFDAPENTLAAFRQAWQQQADAIEGDFYLTSDGQIVCIHDKTTKRVAPQQPVLQVAKSTLAELRALDVGSWKDPRYQGETIPTLQEVLATIPAGKQIFVEIKCGPEILPELKKQLTASGLAAEQIVIIAFDQAVVRGARRMMPQYKANWLTSYKQNKVTTQWTPSRSRVLEILQQTSATGLGTQGNLEVLGPKFVDAVHQAGKEFHVWTVNDADPARTLAGWGADSLTTDRPAFIRQAITQEAAKVEPAEPVAG</sequence>
<dbReference type="OrthoDB" id="238714at2"/>
<dbReference type="AlphaFoldDB" id="A0A5B9QUU9"/>
<dbReference type="InterPro" id="IPR017946">
    <property type="entry name" value="PLC-like_Pdiesterase_TIM-brl"/>
</dbReference>
<dbReference type="PROSITE" id="PS51704">
    <property type="entry name" value="GP_PDE"/>
    <property type="match status" value="1"/>
</dbReference>
<keyword evidence="2" id="KW-0378">Hydrolase</keyword>
<protein>
    <submittedName>
        <fullName evidence="2">Putative glycerophosphoryl diester phosphodiesterase 1</fullName>
        <ecNumber evidence="2">3.1.4.46</ecNumber>
    </submittedName>
</protein>
<dbReference type="Gene3D" id="3.20.20.190">
    <property type="entry name" value="Phosphatidylinositol (PI) phosphodiesterase"/>
    <property type="match status" value="1"/>
</dbReference>
<evidence type="ECO:0000259" key="1">
    <source>
        <dbReference type="PROSITE" id="PS51704"/>
    </source>
</evidence>
<dbReference type="GO" id="GO:0008889">
    <property type="term" value="F:glycerophosphodiester phosphodiesterase activity"/>
    <property type="evidence" value="ECO:0007669"/>
    <property type="project" value="UniProtKB-EC"/>
</dbReference>
<feature type="domain" description="GP-PDE" evidence="1">
    <location>
        <begin position="23"/>
        <end position="270"/>
    </location>
</feature>
<dbReference type="EMBL" id="CP042914">
    <property type="protein sequence ID" value="QEG41749.1"/>
    <property type="molecule type" value="Genomic_DNA"/>
</dbReference>
<proteinExistence type="predicted"/>
<dbReference type="Proteomes" id="UP000325286">
    <property type="component" value="Chromosome"/>
</dbReference>
<dbReference type="InterPro" id="IPR030395">
    <property type="entry name" value="GP_PDE_dom"/>
</dbReference>
<reference evidence="2 3" key="1">
    <citation type="submission" date="2019-08" db="EMBL/GenBank/DDBJ databases">
        <title>Deep-cultivation of Planctomycetes and their phenomic and genomic characterization uncovers novel biology.</title>
        <authorList>
            <person name="Wiegand S."/>
            <person name="Jogler M."/>
            <person name="Boedeker C."/>
            <person name="Pinto D."/>
            <person name="Vollmers J."/>
            <person name="Rivas-Marin E."/>
            <person name="Kohn T."/>
            <person name="Peeters S.H."/>
            <person name="Heuer A."/>
            <person name="Rast P."/>
            <person name="Oberbeckmann S."/>
            <person name="Bunk B."/>
            <person name="Jeske O."/>
            <person name="Meyerdierks A."/>
            <person name="Storesund J.E."/>
            <person name="Kallscheuer N."/>
            <person name="Luecker S."/>
            <person name="Lage O.M."/>
            <person name="Pohl T."/>
            <person name="Merkel B.J."/>
            <person name="Hornburger P."/>
            <person name="Mueller R.-W."/>
            <person name="Bruemmer F."/>
            <person name="Labrenz M."/>
            <person name="Spormann A.M."/>
            <person name="Op den Camp H."/>
            <person name="Overmann J."/>
            <person name="Amann R."/>
            <person name="Jetten M.S.M."/>
            <person name="Mascher T."/>
            <person name="Medema M.H."/>
            <person name="Devos D.P."/>
            <person name="Kaster A.-K."/>
            <person name="Ovreas L."/>
            <person name="Rohde M."/>
            <person name="Galperin M.Y."/>
            <person name="Jogler C."/>
        </authorList>
    </citation>
    <scope>NUCLEOTIDE SEQUENCE [LARGE SCALE GENOMIC DNA]</scope>
    <source>
        <strain evidence="2 3">UC8</strain>
    </source>
</reference>
<organism evidence="2 3">
    <name type="scientific">Roseimaritima ulvae</name>
    <dbReference type="NCBI Taxonomy" id="980254"/>
    <lineage>
        <taxon>Bacteria</taxon>
        <taxon>Pseudomonadati</taxon>
        <taxon>Planctomycetota</taxon>
        <taxon>Planctomycetia</taxon>
        <taxon>Pirellulales</taxon>
        <taxon>Pirellulaceae</taxon>
        <taxon>Roseimaritima</taxon>
    </lineage>
</organism>
<dbReference type="PANTHER" id="PTHR46211">
    <property type="entry name" value="GLYCEROPHOSPHORYL DIESTER PHOSPHODIESTERASE"/>
    <property type="match status" value="1"/>
</dbReference>
<evidence type="ECO:0000313" key="3">
    <source>
        <dbReference type="Proteomes" id="UP000325286"/>
    </source>
</evidence>
<accession>A0A5B9QUU9</accession>
<dbReference type="CDD" id="cd08582">
    <property type="entry name" value="GDPD_like_2"/>
    <property type="match status" value="1"/>
</dbReference>
<name>A0A5B9QUU9_9BACT</name>
<keyword evidence="3" id="KW-1185">Reference proteome</keyword>
<dbReference type="PANTHER" id="PTHR46211:SF1">
    <property type="entry name" value="GLYCEROPHOSPHODIESTER PHOSPHODIESTERASE, CYTOPLASMIC"/>
    <property type="match status" value="1"/>
</dbReference>